<dbReference type="Proteomes" id="UP001596087">
    <property type="component" value="Unassembled WGS sequence"/>
</dbReference>
<evidence type="ECO:0000313" key="1">
    <source>
        <dbReference type="EMBL" id="MFC5179683.1"/>
    </source>
</evidence>
<proteinExistence type="predicted"/>
<accession>A0ABW0BR57</accession>
<protein>
    <submittedName>
        <fullName evidence="1">Uncharacterized protein</fullName>
    </submittedName>
</protein>
<gene>
    <name evidence="1" type="ORF">ACFPGP_23630</name>
</gene>
<dbReference type="EMBL" id="JBHSKD010000030">
    <property type="protein sequence ID" value="MFC5179683.1"/>
    <property type="molecule type" value="Genomic_DNA"/>
</dbReference>
<keyword evidence="2" id="KW-1185">Reference proteome</keyword>
<dbReference type="RefSeq" id="WP_378594011.1">
    <property type="nucleotide sequence ID" value="NZ_JBHSKD010000030.1"/>
</dbReference>
<name>A0ABW0BR57_9ACTN</name>
<evidence type="ECO:0000313" key="2">
    <source>
        <dbReference type="Proteomes" id="UP001596087"/>
    </source>
</evidence>
<reference evidence="2" key="1">
    <citation type="journal article" date="2019" name="Int. J. Syst. Evol. Microbiol.">
        <title>The Global Catalogue of Microorganisms (GCM) 10K type strain sequencing project: providing services to taxonomists for standard genome sequencing and annotation.</title>
        <authorList>
            <consortium name="The Broad Institute Genomics Platform"/>
            <consortium name="The Broad Institute Genome Sequencing Center for Infectious Disease"/>
            <person name="Wu L."/>
            <person name="Ma J."/>
        </authorList>
    </citation>
    <scope>NUCLEOTIDE SEQUENCE [LARGE SCALE GENOMIC DNA]</scope>
    <source>
        <strain evidence="2">DFY41</strain>
    </source>
</reference>
<comment type="caution">
    <text evidence="1">The sequence shown here is derived from an EMBL/GenBank/DDBJ whole genome shotgun (WGS) entry which is preliminary data.</text>
</comment>
<organism evidence="1 2">
    <name type="scientific">Nocardioides taihuensis</name>
    <dbReference type="NCBI Taxonomy" id="1835606"/>
    <lineage>
        <taxon>Bacteria</taxon>
        <taxon>Bacillati</taxon>
        <taxon>Actinomycetota</taxon>
        <taxon>Actinomycetes</taxon>
        <taxon>Propionibacteriales</taxon>
        <taxon>Nocardioidaceae</taxon>
        <taxon>Nocardioides</taxon>
    </lineage>
</organism>
<sequence length="43" mass="5021">MDVDQPPVVRVAAREDLPGEIRRCLERCIFRDLYRLLEHPTAA</sequence>